<keyword evidence="7 12" id="KW-0863">Zinc-finger</keyword>
<dbReference type="InterPro" id="IPR013083">
    <property type="entry name" value="Znf_RING/FYVE/PHD"/>
</dbReference>
<keyword evidence="17" id="KW-1185">Reference proteome</keyword>
<evidence type="ECO:0000256" key="12">
    <source>
        <dbReference type="PROSITE-ProRule" id="PRU00175"/>
    </source>
</evidence>
<dbReference type="GO" id="GO:0006511">
    <property type="term" value="P:ubiquitin-dependent protein catabolic process"/>
    <property type="evidence" value="ECO:0007669"/>
    <property type="project" value="TreeGrafter"/>
</dbReference>
<dbReference type="SUPFAM" id="SSF57850">
    <property type="entry name" value="RING/U-box"/>
    <property type="match status" value="1"/>
</dbReference>
<evidence type="ECO:0000256" key="1">
    <source>
        <dbReference type="ARBA" id="ARBA00000900"/>
    </source>
</evidence>
<protein>
    <recommendedName>
        <fullName evidence="3">RING-type E3 ubiquitin transferase</fullName>
        <ecNumber evidence="3">2.3.2.27</ecNumber>
    </recommendedName>
</protein>
<keyword evidence="6" id="KW-0479">Metal-binding</keyword>
<dbReference type="GO" id="GO:0016020">
    <property type="term" value="C:membrane"/>
    <property type="evidence" value="ECO:0007669"/>
    <property type="project" value="UniProtKB-SubCell"/>
</dbReference>
<evidence type="ECO:0000313" key="16">
    <source>
        <dbReference type="EMBL" id="PVZ98427.1"/>
    </source>
</evidence>
<reference evidence="16 17" key="1">
    <citation type="journal article" date="2018" name="MBio">
        <title>Comparative Genomics Reveals the Core Gene Toolbox for the Fungus-Insect Symbiosis.</title>
        <authorList>
            <person name="Wang Y."/>
            <person name="Stata M."/>
            <person name="Wang W."/>
            <person name="Stajich J.E."/>
            <person name="White M.M."/>
            <person name="Moncalvo J.M."/>
        </authorList>
    </citation>
    <scope>NUCLEOTIDE SEQUENCE [LARGE SCALE GENOMIC DNA]</scope>
    <source>
        <strain evidence="16 17">AUS-126-30</strain>
    </source>
</reference>
<feature type="compositionally biased region" description="Basic and acidic residues" evidence="13">
    <location>
        <begin position="443"/>
        <end position="452"/>
    </location>
</feature>
<evidence type="ECO:0000256" key="11">
    <source>
        <dbReference type="ARBA" id="ARBA00023136"/>
    </source>
</evidence>
<evidence type="ECO:0000256" key="9">
    <source>
        <dbReference type="ARBA" id="ARBA00022833"/>
    </source>
</evidence>
<evidence type="ECO:0000256" key="14">
    <source>
        <dbReference type="SAM" id="Phobius"/>
    </source>
</evidence>
<evidence type="ECO:0000259" key="15">
    <source>
        <dbReference type="PROSITE" id="PS50089"/>
    </source>
</evidence>
<evidence type="ECO:0000256" key="6">
    <source>
        <dbReference type="ARBA" id="ARBA00022723"/>
    </source>
</evidence>
<dbReference type="GO" id="GO:0016567">
    <property type="term" value="P:protein ubiquitination"/>
    <property type="evidence" value="ECO:0007669"/>
    <property type="project" value="TreeGrafter"/>
</dbReference>
<feature type="domain" description="RING-type" evidence="15">
    <location>
        <begin position="231"/>
        <end position="273"/>
    </location>
</feature>
<keyword evidence="8" id="KW-0833">Ubl conjugation pathway</keyword>
<dbReference type="EMBL" id="MBFU01000551">
    <property type="protein sequence ID" value="PVZ98427.1"/>
    <property type="molecule type" value="Genomic_DNA"/>
</dbReference>
<sequence>MQYYSYNYPYSTAYQPPYRYPYERYTQRTSACYNCYNNDSDNGIVITIVIIAVILIFAAVIIIALAYSYTTETQPILLQDHVTSSPKKTLSNFDLKSYPAVTMEYFMLNINYVPMVSNTNFVNEDLLVGEGETREFIGASKSFGKLNELTVSELPNDAQSSSTRVISKLNQKRYYEDLSNCEFSELEDAVIVSDCNDNVDKTFVHVDKQARANKPENNVVIENLYTRQHDCLICFKQIEMSDYIRSIPCYHAFHKQCIDNYLTNYNCCCPICKLDLTLTPKKDHNSKPKQNYNNQQNYNTNQKYNDYNDQFNSHFYFTPNDPNFGSSISRNHTRQSYNNSHMIPIDDDRYMNDYYRNMSSRNGFRGNEIKREYTRYRERSDGRTSRQQPMYLNKHRDVGRRSRYNRSRRSERYTNSSSDDNKRRYTRRYKSDSDSDTGFYGIKPKEDKKEQDVGNGQSVGNKDNDEVLQVSVLGNEGGNEQNKKIDKQKKKRRNRRKKQQGNVAEQKHVDKDVSKHEKDQNKTQAISILGNIEMDKKHKQFQKSLMANIGSLKNTKDTLEMDLL</sequence>
<feature type="compositionally biased region" description="Basic residues" evidence="13">
    <location>
        <begin position="486"/>
        <end position="499"/>
    </location>
</feature>
<feature type="transmembrane region" description="Helical" evidence="14">
    <location>
        <begin position="44"/>
        <end position="67"/>
    </location>
</feature>
<keyword evidence="5 14" id="KW-0812">Transmembrane</keyword>
<proteinExistence type="predicted"/>
<evidence type="ECO:0000256" key="13">
    <source>
        <dbReference type="SAM" id="MobiDB-lite"/>
    </source>
</evidence>
<dbReference type="GO" id="GO:0061630">
    <property type="term" value="F:ubiquitin protein ligase activity"/>
    <property type="evidence" value="ECO:0007669"/>
    <property type="project" value="UniProtKB-EC"/>
</dbReference>
<keyword evidence="11 14" id="KW-0472">Membrane</keyword>
<dbReference type="Proteomes" id="UP000245591">
    <property type="component" value="Unassembled WGS sequence"/>
</dbReference>
<feature type="compositionally biased region" description="Basic and acidic residues" evidence="13">
    <location>
        <begin position="375"/>
        <end position="384"/>
    </location>
</feature>
<name>A0A2U1J057_SMIAN</name>
<comment type="catalytic activity">
    <reaction evidence="1">
        <text>S-ubiquitinyl-[E2 ubiquitin-conjugating enzyme]-L-cysteine + [acceptor protein]-L-lysine = [E2 ubiquitin-conjugating enzyme]-L-cysteine + N(6)-ubiquitinyl-[acceptor protein]-L-lysine.</text>
        <dbReference type="EC" id="2.3.2.27"/>
    </reaction>
</comment>
<dbReference type="Gene3D" id="3.30.40.10">
    <property type="entry name" value="Zinc/RING finger domain, C3HC4 (zinc finger)"/>
    <property type="match status" value="1"/>
</dbReference>
<feature type="compositionally biased region" description="Basic and acidic residues" evidence="13">
    <location>
        <begin position="505"/>
        <end position="521"/>
    </location>
</feature>
<evidence type="ECO:0000256" key="5">
    <source>
        <dbReference type="ARBA" id="ARBA00022692"/>
    </source>
</evidence>
<evidence type="ECO:0000256" key="8">
    <source>
        <dbReference type="ARBA" id="ARBA00022786"/>
    </source>
</evidence>
<keyword evidence="4" id="KW-0808">Transferase</keyword>
<dbReference type="PROSITE" id="PS50089">
    <property type="entry name" value="ZF_RING_2"/>
    <property type="match status" value="1"/>
</dbReference>
<feature type="compositionally biased region" description="Basic and acidic residues" evidence="13">
    <location>
        <begin position="419"/>
        <end position="433"/>
    </location>
</feature>
<evidence type="ECO:0000313" key="17">
    <source>
        <dbReference type="Proteomes" id="UP000245591"/>
    </source>
</evidence>
<dbReference type="SMART" id="SM00184">
    <property type="entry name" value="RING"/>
    <property type="match status" value="1"/>
</dbReference>
<dbReference type="AlphaFoldDB" id="A0A2U1J057"/>
<dbReference type="InterPro" id="IPR001841">
    <property type="entry name" value="Znf_RING"/>
</dbReference>
<evidence type="ECO:0000256" key="3">
    <source>
        <dbReference type="ARBA" id="ARBA00012483"/>
    </source>
</evidence>
<evidence type="ECO:0000256" key="2">
    <source>
        <dbReference type="ARBA" id="ARBA00004141"/>
    </source>
</evidence>
<dbReference type="PANTHER" id="PTHR45977:SF4">
    <property type="entry name" value="RING-TYPE DOMAIN-CONTAINING PROTEIN"/>
    <property type="match status" value="1"/>
</dbReference>
<organism evidence="16 17">
    <name type="scientific">Smittium angustum</name>
    <dbReference type="NCBI Taxonomy" id="133377"/>
    <lineage>
        <taxon>Eukaryota</taxon>
        <taxon>Fungi</taxon>
        <taxon>Fungi incertae sedis</taxon>
        <taxon>Zoopagomycota</taxon>
        <taxon>Kickxellomycotina</taxon>
        <taxon>Harpellomycetes</taxon>
        <taxon>Harpellales</taxon>
        <taxon>Legeriomycetaceae</taxon>
        <taxon>Smittium</taxon>
    </lineage>
</organism>
<comment type="subcellular location">
    <subcellularLocation>
        <location evidence="2">Membrane</location>
        <topology evidence="2">Multi-pass membrane protein</topology>
    </subcellularLocation>
</comment>
<dbReference type="EC" id="2.3.2.27" evidence="3"/>
<dbReference type="GO" id="GO:0008270">
    <property type="term" value="F:zinc ion binding"/>
    <property type="evidence" value="ECO:0007669"/>
    <property type="project" value="UniProtKB-KW"/>
</dbReference>
<gene>
    <name evidence="16" type="ORF">BB558_005570</name>
</gene>
<keyword evidence="9" id="KW-0862">Zinc</keyword>
<evidence type="ECO:0000256" key="10">
    <source>
        <dbReference type="ARBA" id="ARBA00022989"/>
    </source>
</evidence>
<feature type="region of interest" description="Disordered" evidence="13">
    <location>
        <begin position="375"/>
        <end position="521"/>
    </location>
</feature>
<evidence type="ECO:0000256" key="7">
    <source>
        <dbReference type="ARBA" id="ARBA00022771"/>
    </source>
</evidence>
<accession>A0A2U1J057</accession>
<evidence type="ECO:0000256" key="4">
    <source>
        <dbReference type="ARBA" id="ARBA00022679"/>
    </source>
</evidence>
<dbReference type="Pfam" id="PF13639">
    <property type="entry name" value="zf-RING_2"/>
    <property type="match status" value="1"/>
</dbReference>
<dbReference type="PANTHER" id="PTHR45977">
    <property type="entry name" value="TARGET OF ERK KINASE MPK-1"/>
    <property type="match status" value="1"/>
</dbReference>
<dbReference type="CDD" id="cd16448">
    <property type="entry name" value="RING-H2"/>
    <property type="match status" value="1"/>
</dbReference>
<keyword evidence="10 14" id="KW-1133">Transmembrane helix</keyword>
<comment type="caution">
    <text evidence="16">The sequence shown here is derived from an EMBL/GenBank/DDBJ whole genome shotgun (WGS) entry which is preliminary data.</text>
</comment>